<dbReference type="EMBL" id="CP021112">
    <property type="protein sequence ID" value="ARQ00263.1"/>
    <property type="molecule type" value="Genomic_DNA"/>
</dbReference>
<protein>
    <submittedName>
        <fullName evidence="1">Uncharacterized protein</fullName>
    </submittedName>
</protein>
<accession>A0A1W6ZSE8</accession>
<sequence length="63" mass="6522">MEGLILIAVFTIVTAIGETFAVGIGLLSDKISPSLSLLIFFFGSALAVSAAWPIAVRLTKKAA</sequence>
<dbReference type="RefSeq" id="WP_086088659.1">
    <property type="nucleotide sequence ID" value="NZ_CP021112.1"/>
</dbReference>
<dbReference type="STRING" id="1235591.CAK95_15185"/>
<dbReference type="AlphaFoldDB" id="A0A1W6ZSE8"/>
<dbReference type="KEGG" id="psin:CAK95_15185"/>
<organism evidence="1 2">
    <name type="scientific">Pseudorhodoplanes sinuspersici</name>
    <dbReference type="NCBI Taxonomy" id="1235591"/>
    <lineage>
        <taxon>Bacteria</taxon>
        <taxon>Pseudomonadati</taxon>
        <taxon>Pseudomonadota</taxon>
        <taxon>Alphaproteobacteria</taxon>
        <taxon>Hyphomicrobiales</taxon>
        <taxon>Pseudorhodoplanes</taxon>
    </lineage>
</organism>
<name>A0A1W6ZSE8_9HYPH</name>
<gene>
    <name evidence="1" type="ORF">CAK95_15185</name>
</gene>
<reference evidence="1 2" key="1">
    <citation type="submission" date="2017-05" db="EMBL/GenBank/DDBJ databases">
        <title>Full genome sequence of Pseudorhodoplanes sinuspersici.</title>
        <authorList>
            <person name="Dastgheib S.M.M."/>
            <person name="Shavandi M."/>
            <person name="Tirandaz H."/>
        </authorList>
    </citation>
    <scope>NUCLEOTIDE SEQUENCE [LARGE SCALE GENOMIC DNA]</scope>
    <source>
        <strain evidence="1 2">RIPI110</strain>
    </source>
</reference>
<dbReference type="Proteomes" id="UP000194137">
    <property type="component" value="Chromosome"/>
</dbReference>
<evidence type="ECO:0000313" key="1">
    <source>
        <dbReference type="EMBL" id="ARQ00263.1"/>
    </source>
</evidence>
<proteinExistence type="predicted"/>
<keyword evidence="2" id="KW-1185">Reference proteome</keyword>
<evidence type="ECO:0000313" key="2">
    <source>
        <dbReference type="Proteomes" id="UP000194137"/>
    </source>
</evidence>